<feature type="compositionally biased region" description="Low complexity" evidence="1">
    <location>
        <begin position="414"/>
        <end position="429"/>
    </location>
</feature>
<evidence type="ECO:0000256" key="1">
    <source>
        <dbReference type="SAM" id="MobiDB-lite"/>
    </source>
</evidence>
<evidence type="ECO:0008006" key="4">
    <source>
        <dbReference type="Google" id="ProtNLM"/>
    </source>
</evidence>
<feature type="region of interest" description="Disordered" evidence="1">
    <location>
        <begin position="392"/>
        <end position="431"/>
    </location>
</feature>
<dbReference type="EMBL" id="JBFCZG010000006">
    <property type="protein sequence ID" value="KAL3421356.1"/>
    <property type="molecule type" value="Genomic_DNA"/>
</dbReference>
<gene>
    <name evidence="2" type="ORF">PVAG01_07801</name>
</gene>
<accession>A0ABR4PEA1</accession>
<name>A0ABR4PEA1_9HELO</name>
<reference evidence="2 3" key="1">
    <citation type="submission" date="2024-06" db="EMBL/GenBank/DDBJ databases">
        <title>Complete genome of Phlyctema vagabunda strain 19-DSS-EL-015.</title>
        <authorList>
            <person name="Fiorenzani C."/>
        </authorList>
    </citation>
    <scope>NUCLEOTIDE SEQUENCE [LARGE SCALE GENOMIC DNA]</scope>
    <source>
        <strain evidence="2 3">19-DSS-EL-015</strain>
    </source>
</reference>
<feature type="region of interest" description="Disordered" evidence="1">
    <location>
        <begin position="17"/>
        <end position="67"/>
    </location>
</feature>
<organism evidence="2 3">
    <name type="scientific">Phlyctema vagabunda</name>
    <dbReference type="NCBI Taxonomy" id="108571"/>
    <lineage>
        <taxon>Eukaryota</taxon>
        <taxon>Fungi</taxon>
        <taxon>Dikarya</taxon>
        <taxon>Ascomycota</taxon>
        <taxon>Pezizomycotina</taxon>
        <taxon>Leotiomycetes</taxon>
        <taxon>Helotiales</taxon>
        <taxon>Dermateaceae</taxon>
        <taxon>Phlyctema</taxon>
    </lineage>
</organism>
<evidence type="ECO:0000313" key="3">
    <source>
        <dbReference type="Proteomes" id="UP001629113"/>
    </source>
</evidence>
<dbReference type="Proteomes" id="UP001629113">
    <property type="component" value="Unassembled WGS sequence"/>
</dbReference>
<keyword evidence="3" id="KW-1185">Reference proteome</keyword>
<feature type="compositionally biased region" description="Polar residues" evidence="1">
    <location>
        <begin position="27"/>
        <end position="37"/>
    </location>
</feature>
<evidence type="ECO:0000313" key="2">
    <source>
        <dbReference type="EMBL" id="KAL3421356.1"/>
    </source>
</evidence>
<proteinExistence type="predicted"/>
<feature type="compositionally biased region" description="Low complexity" evidence="1">
    <location>
        <begin position="17"/>
        <end position="26"/>
    </location>
</feature>
<feature type="compositionally biased region" description="Low complexity" evidence="1">
    <location>
        <begin position="38"/>
        <end position="49"/>
    </location>
</feature>
<comment type="caution">
    <text evidence="2">The sequence shown here is derived from an EMBL/GenBank/DDBJ whole genome shotgun (WGS) entry which is preliminary data.</text>
</comment>
<sequence>MRSPLLGSWSPIIYSDSSGSTGGESTVQNGSRLTQHLNSSSESVNSTSNRYVRKTKNPDDLLPRPPAPEFDRSVDIMAMRGAVDHMVLFEELLSMCPHRIESNLDGLTALPLSIRKQIYSYLLPPCAQVVSLSPRFATRAVGSRHQFANPWDILEPVMGGLGAFRFLRQELLTYFWLEFRFYVTLSPFTGPVFCPLSQVWLKEFLGQIQYLTIELDMTRLAGSSFVQASRLRHDTQKFKGLVDGLVEGLLARRGISTMAQLNIICRRYVGSRLPDTDNKGFISTDNSSLSYCEIEDMSFCDSFVGVSDILQSCRLSGFPRPLAEILLSEITCDEDVTIVAPEDSVWPSPHPSINSVSTASSHQWSFLPTISEHGTSDDLGDCGRARKIHLLSNNHEMNENPRPTPFDPLRDSGDSLSNLSSSLASGSSATVKVEESPAMIAVERLPGLTITDPSDLSYTFMPGIDMRESANALRTPSPYGGSLQRRATAPLARAMTPNTPNTMNRMNEQDPAYQVSIQAMRSNSVPRRVVVFPESPITMLNAANVDIFVDSLIDSPNTRSPSQAGSTNSSRYMKFVNRLRGQSLDRNYE</sequence>
<protein>
    <recommendedName>
        <fullName evidence="4">F-box domain-containing protein</fullName>
    </recommendedName>
</protein>